<feature type="chain" id="PRO_5039311653" description="Ig-like domain-containing protein" evidence="3">
    <location>
        <begin position="23"/>
        <end position="987"/>
    </location>
</feature>
<dbReference type="EMBL" id="JAAMOX010000003">
    <property type="protein sequence ID" value="NIH55241.1"/>
    <property type="molecule type" value="Genomic_DNA"/>
</dbReference>
<evidence type="ECO:0000313" key="5">
    <source>
        <dbReference type="EMBL" id="NIH55241.1"/>
    </source>
</evidence>
<feature type="compositionally biased region" description="Polar residues" evidence="1">
    <location>
        <begin position="31"/>
        <end position="59"/>
    </location>
</feature>
<protein>
    <recommendedName>
        <fullName evidence="4">Ig-like domain-containing protein</fullName>
    </recommendedName>
</protein>
<keyword evidence="2" id="KW-1133">Transmembrane helix</keyword>
<feature type="signal peptide" evidence="3">
    <location>
        <begin position="1"/>
        <end position="22"/>
    </location>
</feature>
<gene>
    <name evidence="5" type="ORF">FHX76_003156</name>
</gene>
<evidence type="ECO:0000256" key="3">
    <source>
        <dbReference type="SAM" id="SignalP"/>
    </source>
</evidence>
<reference evidence="5 6" key="1">
    <citation type="submission" date="2020-02" db="EMBL/GenBank/DDBJ databases">
        <title>Sequencing the genomes of 1000 actinobacteria strains.</title>
        <authorList>
            <person name="Klenk H.-P."/>
        </authorList>
    </citation>
    <scope>NUCLEOTIDE SEQUENCE [LARGE SCALE GENOMIC DNA]</scope>
    <source>
        <strain evidence="5 6">DSM 27960</strain>
    </source>
</reference>
<evidence type="ECO:0000313" key="6">
    <source>
        <dbReference type="Proteomes" id="UP000541033"/>
    </source>
</evidence>
<evidence type="ECO:0000256" key="2">
    <source>
        <dbReference type="SAM" id="Phobius"/>
    </source>
</evidence>
<dbReference type="PROSITE" id="PS50835">
    <property type="entry name" value="IG_LIKE"/>
    <property type="match status" value="1"/>
</dbReference>
<name>A0A7X5R461_9MICO</name>
<organism evidence="5 6">
    <name type="scientific">Lysinibacter cavernae</name>
    <dbReference type="NCBI Taxonomy" id="1640652"/>
    <lineage>
        <taxon>Bacteria</taxon>
        <taxon>Bacillati</taxon>
        <taxon>Actinomycetota</taxon>
        <taxon>Actinomycetes</taxon>
        <taxon>Micrococcales</taxon>
        <taxon>Microbacteriaceae</taxon>
        <taxon>Lysinibacter</taxon>
    </lineage>
</organism>
<dbReference type="Gene3D" id="2.60.40.10">
    <property type="entry name" value="Immunoglobulins"/>
    <property type="match status" value="1"/>
</dbReference>
<evidence type="ECO:0000256" key="1">
    <source>
        <dbReference type="SAM" id="MobiDB-lite"/>
    </source>
</evidence>
<proteinExistence type="predicted"/>
<sequence>MKLTLVAAAAAALIIALAPVTAASAVDKGGSDSNAVEQLDTSPEQAVPSTGANQSTTDVGESKPKLSEPAEPAEPQATEPPADRVPDEPSVAGAETAVADSVVAAPRPVENAVFRWGINNESSGGSYFGGCNFLSAGIAGDAGGSQVWGEKNGLSRFYSPEQGNVSILKPDASGALTISPTWATKCHTPEGVSVNGKTSNAADSYTRSIVQLTNGTGTVDPVAGTASIQWKGSFTVAYYGGMTYWSVTDPVLTVAANGIGTVTAIFSGYGADMDDASVWNSIPTRTATLATLSGVTITENGFTVTPDFLGVAADTAGRNPQAAKTSANAAWWGSFPREFNDYQMLTGQSSYWYTTDGGANSLQPRKATLPLSLTFEDIVTEAPSVVTQPRSQTASDWATVTFDTQFSGGPGLDYAWQRSSDGSTWTPVQGGSTASLTVTAQLDNTGDRYRVIATNELGSATSEAAALTVGPKRPGSIVPRVTPEAIEGSTLTTRADIATKAAAGTVTDATARATGVAVPLDTAGTLSVSVPWASAAAGEVWVYPGQRYLGSFTVSKGNAVFQHDAGDLLPDTGYSLVFFNHTDPLVTVSFTTAPASTTPVDVERTVSNAGFRWGINNEANGGAYFGGCNFLSAGTAGNTGASRVWSQADGFYSASSSNGNVRLEKPTAAGTWEAPTWGTKCLDRTGAAVTSNSTTSTTNTELVFTAGTGVVDPSTNSASISWKGSFTVAFYGGMTYWTATNPVLTVTDGVGTLTAIGSGYAADMDDASVWRELSPRMVTLGTLRGITVTHAGFTVSPEYVGVKNSLGGGRYDQAPRTAENSAFWGSFPSDFVAFQIETGQSAYWYTSDGARDRAKIPVPLTVCFDMSNCAGTIPPAVETLSSALTQTALTPPTPTPKTKAPIASVTQAAAGAAQGVTTIQRTVLTTRVLQADPPSSAELIMTLFALLAGLGALTVVTAAAGGLVASGVISFGGPTATVTHTLIPPLS</sequence>
<feature type="domain" description="Ig-like" evidence="4">
    <location>
        <begin position="383"/>
        <end position="468"/>
    </location>
</feature>
<evidence type="ECO:0000259" key="4">
    <source>
        <dbReference type="PROSITE" id="PS50835"/>
    </source>
</evidence>
<dbReference type="GO" id="GO:0005975">
    <property type="term" value="P:carbohydrate metabolic process"/>
    <property type="evidence" value="ECO:0007669"/>
    <property type="project" value="UniProtKB-ARBA"/>
</dbReference>
<keyword evidence="6" id="KW-1185">Reference proteome</keyword>
<feature type="transmembrane region" description="Helical" evidence="2">
    <location>
        <begin position="939"/>
        <end position="965"/>
    </location>
</feature>
<keyword evidence="2" id="KW-0812">Transmembrane</keyword>
<dbReference type="InterPro" id="IPR013783">
    <property type="entry name" value="Ig-like_fold"/>
</dbReference>
<dbReference type="AlphaFoldDB" id="A0A7X5R461"/>
<dbReference type="InterPro" id="IPR007110">
    <property type="entry name" value="Ig-like_dom"/>
</dbReference>
<dbReference type="InterPro" id="IPR036179">
    <property type="entry name" value="Ig-like_dom_sf"/>
</dbReference>
<accession>A0A7X5R461</accession>
<feature type="compositionally biased region" description="Low complexity" evidence="1">
    <location>
        <begin position="69"/>
        <end position="80"/>
    </location>
</feature>
<dbReference type="SUPFAM" id="SSF48726">
    <property type="entry name" value="Immunoglobulin"/>
    <property type="match status" value="1"/>
</dbReference>
<comment type="caution">
    <text evidence="5">The sequence shown here is derived from an EMBL/GenBank/DDBJ whole genome shotgun (WGS) entry which is preliminary data.</text>
</comment>
<keyword evidence="2" id="KW-0472">Membrane</keyword>
<keyword evidence="3" id="KW-0732">Signal</keyword>
<dbReference type="Proteomes" id="UP000541033">
    <property type="component" value="Unassembled WGS sequence"/>
</dbReference>
<feature type="region of interest" description="Disordered" evidence="1">
    <location>
        <begin position="25"/>
        <end position="95"/>
    </location>
</feature>